<comment type="subcellular location">
    <subcellularLocation>
        <location evidence="2">Cytoplasm</location>
    </subcellularLocation>
    <subcellularLocation>
        <location evidence="1">Nucleus</location>
    </subcellularLocation>
</comment>
<evidence type="ECO:0000256" key="1">
    <source>
        <dbReference type="ARBA" id="ARBA00004123"/>
    </source>
</evidence>
<evidence type="ECO:0000256" key="3">
    <source>
        <dbReference type="ARBA" id="ARBA00006094"/>
    </source>
</evidence>
<dbReference type="GO" id="GO:0015031">
    <property type="term" value="P:protein transport"/>
    <property type="evidence" value="ECO:0007669"/>
    <property type="project" value="UniProtKB-KW"/>
</dbReference>
<keyword evidence="7" id="KW-0694">RNA-binding</keyword>
<name>A0A1D2N4Z8_ORCCI</name>
<dbReference type="GO" id="GO:0005634">
    <property type="term" value="C:nucleus"/>
    <property type="evidence" value="ECO:0007669"/>
    <property type="project" value="UniProtKB-SubCell"/>
</dbReference>
<evidence type="ECO:0000256" key="6">
    <source>
        <dbReference type="ARBA" id="ARBA00022490"/>
    </source>
</evidence>
<dbReference type="AlphaFoldDB" id="A0A1D2N4Z8"/>
<dbReference type="OrthoDB" id="20573at2759"/>
<keyword evidence="14" id="KW-1185">Reference proteome</keyword>
<evidence type="ECO:0000256" key="2">
    <source>
        <dbReference type="ARBA" id="ARBA00004496"/>
    </source>
</evidence>
<keyword evidence="5" id="KW-0813">Transport</keyword>
<feature type="region of interest" description="Disordered" evidence="11">
    <location>
        <begin position="107"/>
        <end position="162"/>
    </location>
</feature>
<keyword evidence="8" id="KW-0653">Protein transport</keyword>
<dbReference type="GO" id="GO:0003723">
    <property type="term" value="F:RNA binding"/>
    <property type="evidence" value="ECO:0007669"/>
    <property type="project" value="UniProtKB-KW"/>
</dbReference>
<comment type="similarity">
    <text evidence="3">Belongs to the PHAX family.</text>
</comment>
<feature type="compositionally biased region" description="Polar residues" evidence="11">
    <location>
        <begin position="71"/>
        <end position="88"/>
    </location>
</feature>
<dbReference type="Pfam" id="PF10258">
    <property type="entry name" value="PHAX_RNA-bd"/>
    <property type="match status" value="1"/>
</dbReference>
<feature type="compositionally biased region" description="Polar residues" evidence="11">
    <location>
        <begin position="474"/>
        <end position="486"/>
    </location>
</feature>
<sequence>MMDLEDGELPSSDNEGDGSEMPEQTNYMPIEIPDDEDYVIVDRPKPSILSSSSSNTPSSGSMSHPPPRHQPPNQSYFEFVQTNSSNMHGSDLGQKAYYKDLGVSDLLDSSEKDSSSASDSDTETRNDGKRFRMTSHPQIPVNSGSNASVPFGGGGTTFGFAEAPTTNSFQVNRTPTDFASDSFAQAAEAFRSEAAKFQKERKTNTVWSSVIQEEQISTIFDRVKVTGPADVEIERGPESYSFQRPMRQPRPRRPSDSSDISSEGLSDNALHYLRDGFSYDDDETEESSEHALPKSFTSSSVSKSSASRKATKRKRERQKYKRKLINRLKKMKALDLAHYMGNKLHEEKVTLLFRSIEILGKENCVRIFLKTLKIERRGGVMVKNQERRRTGGGVFLYLIRGDRRFPKSQIDLIFREERAYHDKVRKKKLVGKRLKKKAKLEAAKAEMEANGMRDEDESDDDDTTVPNPDADGTDTGQFGDDSTQESSIHDKDITEELGSMNCDGSDP</sequence>
<keyword evidence="6" id="KW-0963">Cytoplasm</keyword>
<evidence type="ECO:0000256" key="5">
    <source>
        <dbReference type="ARBA" id="ARBA00022448"/>
    </source>
</evidence>
<evidence type="ECO:0000256" key="4">
    <source>
        <dbReference type="ARBA" id="ARBA00016856"/>
    </source>
</evidence>
<accession>A0A1D2N4Z8</accession>
<feature type="compositionally biased region" description="Low complexity" evidence="11">
    <location>
        <begin position="46"/>
        <end position="63"/>
    </location>
</feature>
<dbReference type="PANTHER" id="PTHR13135:SF0">
    <property type="entry name" value="PHOSPHORYLATED ADAPTER RNA EXPORT PROTEIN"/>
    <property type="match status" value="1"/>
</dbReference>
<protein>
    <recommendedName>
        <fullName evidence="4">Phosphorylated adapter RNA export protein</fullName>
    </recommendedName>
    <alternativeName>
        <fullName evidence="10">RNA U small nuclear RNA export adapter protein</fullName>
    </alternativeName>
</protein>
<feature type="compositionally biased region" description="Acidic residues" evidence="11">
    <location>
        <begin position="1"/>
        <end position="20"/>
    </location>
</feature>
<dbReference type="Proteomes" id="UP000094527">
    <property type="component" value="Unassembled WGS sequence"/>
</dbReference>
<dbReference type="InterPro" id="IPR019385">
    <property type="entry name" value="PHAX_RNA-binding_domain"/>
</dbReference>
<proteinExistence type="inferred from homology"/>
<dbReference type="GO" id="GO:0005737">
    <property type="term" value="C:cytoplasm"/>
    <property type="evidence" value="ECO:0007669"/>
    <property type="project" value="UniProtKB-SubCell"/>
</dbReference>
<feature type="compositionally biased region" description="Polar residues" evidence="11">
    <location>
        <begin position="135"/>
        <end position="148"/>
    </location>
</feature>
<organism evidence="13 14">
    <name type="scientific">Orchesella cincta</name>
    <name type="common">Springtail</name>
    <name type="synonym">Podura cincta</name>
    <dbReference type="NCBI Taxonomy" id="48709"/>
    <lineage>
        <taxon>Eukaryota</taxon>
        <taxon>Metazoa</taxon>
        <taxon>Ecdysozoa</taxon>
        <taxon>Arthropoda</taxon>
        <taxon>Hexapoda</taxon>
        <taxon>Collembola</taxon>
        <taxon>Entomobryomorpha</taxon>
        <taxon>Entomobryoidea</taxon>
        <taxon>Orchesellidae</taxon>
        <taxon>Orchesellinae</taxon>
        <taxon>Orchesella</taxon>
    </lineage>
</organism>
<gene>
    <name evidence="13" type="ORF">Ocin01_06549</name>
</gene>
<feature type="compositionally biased region" description="Basic and acidic residues" evidence="11">
    <location>
        <begin position="441"/>
        <end position="453"/>
    </location>
</feature>
<dbReference type="OMA" id="FREERAY"/>
<feature type="region of interest" description="Disordered" evidence="11">
    <location>
        <begin position="223"/>
        <end position="264"/>
    </location>
</feature>
<feature type="domain" description="Phosphorylated adapter RNA export protein RNA-binding" evidence="12">
    <location>
        <begin position="340"/>
        <end position="418"/>
    </location>
</feature>
<dbReference type="STRING" id="48709.A0A1D2N4Z8"/>
<evidence type="ECO:0000256" key="11">
    <source>
        <dbReference type="SAM" id="MobiDB-lite"/>
    </source>
</evidence>
<evidence type="ECO:0000256" key="9">
    <source>
        <dbReference type="ARBA" id="ARBA00023242"/>
    </source>
</evidence>
<feature type="region of interest" description="Disordered" evidence="11">
    <location>
        <begin position="280"/>
        <end position="320"/>
    </location>
</feature>
<reference evidence="13 14" key="1">
    <citation type="journal article" date="2016" name="Genome Biol. Evol.">
        <title>Gene Family Evolution Reflects Adaptation to Soil Environmental Stressors in the Genome of the Collembolan Orchesella cincta.</title>
        <authorList>
            <person name="Faddeeva-Vakhrusheva A."/>
            <person name="Derks M.F."/>
            <person name="Anvar S.Y."/>
            <person name="Agamennone V."/>
            <person name="Suring W."/>
            <person name="Smit S."/>
            <person name="van Straalen N.M."/>
            <person name="Roelofs D."/>
        </authorList>
    </citation>
    <scope>NUCLEOTIDE SEQUENCE [LARGE SCALE GENOMIC DNA]</scope>
    <source>
        <tissue evidence="13">Mixed pool</tissue>
    </source>
</reference>
<evidence type="ECO:0000256" key="8">
    <source>
        <dbReference type="ARBA" id="ARBA00022927"/>
    </source>
</evidence>
<dbReference type="GO" id="GO:0006408">
    <property type="term" value="P:snRNA export from nucleus"/>
    <property type="evidence" value="ECO:0007669"/>
    <property type="project" value="InterPro"/>
</dbReference>
<dbReference type="InterPro" id="IPR039047">
    <property type="entry name" value="PHAX"/>
</dbReference>
<evidence type="ECO:0000256" key="7">
    <source>
        <dbReference type="ARBA" id="ARBA00022884"/>
    </source>
</evidence>
<evidence type="ECO:0000313" key="13">
    <source>
        <dbReference type="EMBL" id="ODN00135.1"/>
    </source>
</evidence>
<feature type="compositionally biased region" description="Low complexity" evidence="11">
    <location>
        <begin position="294"/>
        <end position="308"/>
    </location>
</feature>
<feature type="region of interest" description="Disordered" evidence="11">
    <location>
        <begin position="1"/>
        <end position="93"/>
    </location>
</feature>
<evidence type="ECO:0000256" key="10">
    <source>
        <dbReference type="ARBA" id="ARBA00030834"/>
    </source>
</evidence>
<dbReference type="PANTHER" id="PTHR13135">
    <property type="entry name" value="CYTOSOLIC RESINIFERATOXIN BINDING PROTEIN RBP-26"/>
    <property type="match status" value="1"/>
</dbReference>
<dbReference type="InterPro" id="IPR038092">
    <property type="entry name" value="PHAX_RNA-binding_sf"/>
</dbReference>
<feature type="region of interest" description="Disordered" evidence="11">
    <location>
        <begin position="441"/>
        <end position="507"/>
    </location>
</feature>
<feature type="compositionally biased region" description="Acidic residues" evidence="11">
    <location>
        <begin position="454"/>
        <end position="463"/>
    </location>
</feature>
<dbReference type="EMBL" id="LJIJ01000231">
    <property type="protein sequence ID" value="ODN00135.1"/>
    <property type="molecule type" value="Genomic_DNA"/>
</dbReference>
<evidence type="ECO:0000259" key="12">
    <source>
        <dbReference type="Pfam" id="PF10258"/>
    </source>
</evidence>
<feature type="compositionally biased region" description="Basic residues" evidence="11">
    <location>
        <begin position="309"/>
        <end position="320"/>
    </location>
</feature>
<comment type="caution">
    <text evidence="13">The sequence shown here is derived from an EMBL/GenBank/DDBJ whole genome shotgun (WGS) entry which is preliminary data.</text>
</comment>
<dbReference type="Gene3D" id="1.10.10.1440">
    <property type="entry name" value="PHAX RNA-binding domain"/>
    <property type="match status" value="1"/>
</dbReference>
<evidence type="ECO:0000313" key="14">
    <source>
        <dbReference type="Proteomes" id="UP000094527"/>
    </source>
</evidence>
<keyword evidence="9" id="KW-0539">Nucleus</keyword>